<dbReference type="GO" id="GO:0008684">
    <property type="term" value="F:2-oxopent-4-enoate hydratase activity"/>
    <property type="evidence" value="ECO:0007669"/>
    <property type="project" value="UniProtKB-EC"/>
</dbReference>
<evidence type="ECO:0000313" key="4">
    <source>
        <dbReference type="Proteomes" id="UP001244295"/>
    </source>
</evidence>
<dbReference type="PANTHER" id="PTHR30143">
    <property type="entry name" value="ACID HYDRATASE"/>
    <property type="match status" value="1"/>
</dbReference>
<protein>
    <submittedName>
        <fullName evidence="3">2-keto-4-pentenoate hydratase</fullName>
        <ecNumber evidence="3">4.2.1.80</ecNumber>
    </submittedName>
</protein>
<keyword evidence="1 3" id="KW-0456">Lyase</keyword>
<dbReference type="EC" id="4.2.1.80" evidence="3"/>
<dbReference type="InterPro" id="IPR050772">
    <property type="entry name" value="Hydratase-Decarb/MhpD_sf"/>
</dbReference>
<comment type="caution">
    <text evidence="3">The sequence shown here is derived from an EMBL/GenBank/DDBJ whole genome shotgun (WGS) entry which is preliminary data.</text>
</comment>
<dbReference type="SUPFAM" id="SSF56529">
    <property type="entry name" value="FAH"/>
    <property type="match status" value="1"/>
</dbReference>
<dbReference type="EMBL" id="JAUSRR010000001">
    <property type="protein sequence ID" value="MDP9921754.1"/>
    <property type="molecule type" value="Genomic_DNA"/>
</dbReference>
<dbReference type="Gene3D" id="3.90.850.10">
    <property type="entry name" value="Fumarylacetoacetase-like, C-terminal domain"/>
    <property type="match status" value="1"/>
</dbReference>
<gene>
    <name evidence="3" type="ORF">J2W25_000759</name>
</gene>
<name>A0AAW8DQG7_9BURK</name>
<dbReference type="InterPro" id="IPR011234">
    <property type="entry name" value="Fumarylacetoacetase-like_C"/>
</dbReference>
<dbReference type="GO" id="GO:0005737">
    <property type="term" value="C:cytoplasm"/>
    <property type="evidence" value="ECO:0007669"/>
    <property type="project" value="TreeGrafter"/>
</dbReference>
<evidence type="ECO:0000313" key="3">
    <source>
        <dbReference type="EMBL" id="MDP9921754.1"/>
    </source>
</evidence>
<evidence type="ECO:0000259" key="2">
    <source>
        <dbReference type="Pfam" id="PF01557"/>
    </source>
</evidence>
<dbReference type="InterPro" id="IPR036663">
    <property type="entry name" value="Fumarylacetoacetase_C_sf"/>
</dbReference>
<evidence type="ECO:0000256" key="1">
    <source>
        <dbReference type="ARBA" id="ARBA00023239"/>
    </source>
</evidence>
<dbReference type="Pfam" id="PF01557">
    <property type="entry name" value="FAA_hydrolase"/>
    <property type="match status" value="1"/>
</dbReference>
<organism evidence="3 4">
    <name type="scientific">Variovorax boronicumulans</name>
    <dbReference type="NCBI Taxonomy" id="436515"/>
    <lineage>
        <taxon>Bacteria</taxon>
        <taxon>Pseudomonadati</taxon>
        <taxon>Pseudomonadota</taxon>
        <taxon>Betaproteobacteria</taxon>
        <taxon>Burkholderiales</taxon>
        <taxon>Comamonadaceae</taxon>
        <taxon>Variovorax</taxon>
    </lineage>
</organism>
<reference evidence="3" key="1">
    <citation type="submission" date="2023-07" db="EMBL/GenBank/DDBJ databases">
        <title>Sorghum-associated microbial communities from plants grown in Nebraska, USA.</title>
        <authorList>
            <person name="Schachtman D."/>
        </authorList>
    </citation>
    <scope>NUCLEOTIDE SEQUENCE</scope>
    <source>
        <strain evidence="3">DS2795</strain>
    </source>
</reference>
<feature type="domain" description="Fumarylacetoacetase-like C-terminal" evidence="2">
    <location>
        <begin position="86"/>
        <end position="263"/>
    </location>
</feature>
<accession>A0AAW8DQG7</accession>
<dbReference type="AlphaFoldDB" id="A0AAW8DQG7"/>
<dbReference type="Proteomes" id="UP001244295">
    <property type="component" value="Unassembled WGS sequence"/>
</dbReference>
<proteinExistence type="predicted"/>
<sequence length="264" mass="27401">MAALPRVVTLAEAVAAQLAPAEAAQALCRARRDGRRVMSALLPSHDRRAAYAIQDATLAALGAVGGWKVGASAPGREPVCAPLPAEGLVPGGASLVGGAWHLRGVEAELAFRLGADLPPRALPYTRDEVAGAIAEVLPVIEVAETRLIDWLDASPSALLADLLCHGGLVLGEPAPFERAWLDLARTEVVMHFDEQVVAHTVGEHTHPDVGALLVWLANEGAARGQGLRAGQVVTTGSCTGMLFASQGTAVRAEVKGLAPLHARF</sequence>
<dbReference type="PANTHER" id="PTHR30143:SF0">
    <property type="entry name" value="2-KETO-4-PENTENOATE HYDRATASE"/>
    <property type="match status" value="1"/>
</dbReference>
<dbReference type="RefSeq" id="WP_307635775.1">
    <property type="nucleotide sequence ID" value="NZ_JAUSRR010000001.1"/>
</dbReference>